<name>A0ABV2AIW6_9EUKA</name>
<sequence length="228" mass="25862">MSFVTRNEKDLKSIFLNDVDDPTQLTFDSDGTDYFLYSTENPNKFHVKFEPKSNSSGKSIKIYNKGALVSGCPFSVAKKYPDFEVDENNNLITFTDIENPNLIQLQSSRKLDYDIFEDKKEPSKFHLQFKNQGNIKAKVNITYDGHILNKAPINIGKNELIEPGKLLMSSMDENNKQKPDLHSNKDTGSDKNNKLGRLINVHNQEKPSAPKLQSTRTNNGKLLYSGRA</sequence>
<proteinExistence type="predicted"/>
<reference evidence="2 3" key="1">
    <citation type="journal article" date="2024" name="BMC Biol.">
        <title>Comparative genomics of Ascetosporea gives new insight into the evolutionary basis for animal parasitism in Rhizaria.</title>
        <authorList>
            <person name="Hiltunen Thoren M."/>
            <person name="Onut-Brannstrom I."/>
            <person name="Alfjorden A."/>
            <person name="Peckova H."/>
            <person name="Swords F."/>
            <person name="Hooper C."/>
            <person name="Holzer A.S."/>
            <person name="Bass D."/>
            <person name="Burki F."/>
        </authorList>
    </citation>
    <scope>NUCLEOTIDE SEQUENCE [LARGE SCALE GENOMIC DNA]</scope>
    <source>
        <strain evidence="2">20-A016</strain>
    </source>
</reference>
<dbReference type="Proteomes" id="UP001439008">
    <property type="component" value="Unassembled WGS sequence"/>
</dbReference>
<evidence type="ECO:0000313" key="2">
    <source>
        <dbReference type="EMBL" id="MES1919605.1"/>
    </source>
</evidence>
<organism evidence="2 3">
    <name type="scientific">Bonamia ostreae</name>
    <dbReference type="NCBI Taxonomy" id="126728"/>
    <lineage>
        <taxon>Eukaryota</taxon>
        <taxon>Sar</taxon>
        <taxon>Rhizaria</taxon>
        <taxon>Endomyxa</taxon>
        <taxon>Ascetosporea</taxon>
        <taxon>Haplosporida</taxon>
        <taxon>Bonamia</taxon>
    </lineage>
</organism>
<dbReference type="EMBL" id="JBDODL010000338">
    <property type="protein sequence ID" value="MES1919605.1"/>
    <property type="molecule type" value="Genomic_DNA"/>
</dbReference>
<protein>
    <submittedName>
        <fullName evidence="2">Uncharacterized protein</fullName>
    </submittedName>
</protein>
<feature type="compositionally biased region" description="Polar residues" evidence="1">
    <location>
        <begin position="211"/>
        <end position="220"/>
    </location>
</feature>
<keyword evidence="3" id="KW-1185">Reference proteome</keyword>
<accession>A0ABV2AIW6</accession>
<feature type="compositionally biased region" description="Basic and acidic residues" evidence="1">
    <location>
        <begin position="173"/>
        <end position="193"/>
    </location>
</feature>
<evidence type="ECO:0000313" key="3">
    <source>
        <dbReference type="Proteomes" id="UP001439008"/>
    </source>
</evidence>
<evidence type="ECO:0000256" key="1">
    <source>
        <dbReference type="SAM" id="MobiDB-lite"/>
    </source>
</evidence>
<feature type="region of interest" description="Disordered" evidence="1">
    <location>
        <begin position="170"/>
        <end position="228"/>
    </location>
</feature>
<comment type="caution">
    <text evidence="2">The sequence shown here is derived from an EMBL/GenBank/DDBJ whole genome shotgun (WGS) entry which is preliminary data.</text>
</comment>
<gene>
    <name evidence="2" type="ORF">MHBO_001405</name>
</gene>